<proteinExistence type="predicted"/>
<organism evidence="2 3">
    <name type="scientific">Roseivivax lentus</name>
    <dbReference type="NCBI Taxonomy" id="633194"/>
    <lineage>
        <taxon>Bacteria</taxon>
        <taxon>Pseudomonadati</taxon>
        <taxon>Pseudomonadota</taxon>
        <taxon>Alphaproteobacteria</taxon>
        <taxon>Rhodobacterales</taxon>
        <taxon>Roseobacteraceae</taxon>
        <taxon>Roseivivax</taxon>
    </lineage>
</organism>
<dbReference type="InterPro" id="IPR050194">
    <property type="entry name" value="Glycosyltransferase_grp1"/>
</dbReference>
<dbReference type="Pfam" id="PF13692">
    <property type="entry name" value="Glyco_trans_1_4"/>
    <property type="match status" value="1"/>
</dbReference>
<evidence type="ECO:0000313" key="3">
    <source>
        <dbReference type="Proteomes" id="UP000186684"/>
    </source>
</evidence>
<name>A0A1N7PEA6_9RHOB</name>
<dbReference type="SUPFAM" id="SSF53756">
    <property type="entry name" value="UDP-Glycosyltransferase/glycogen phosphorylase"/>
    <property type="match status" value="1"/>
</dbReference>
<dbReference type="InterPro" id="IPR028098">
    <property type="entry name" value="Glyco_trans_4-like_N"/>
</dbReference>
<dbReference type="STRING" id="633194.SAMN05421759_1153"/>
<dbReference type="CDD" id="cd03801">
    <property type="entry name" value="GT4_PimA-like"/>
    <property type="match status" value="1"/>
</dbReference>
<dbReference type="Gene3D" id="3.40.50.2000">
    <property type="entry name" value="Glycogen Phosphorylase B"/>
    <property type="match status" value="2"/>
</dbReference>
<evidence type="ECO:0000313" key="2">
    <source>
        <dbReference type="EMBL" id="SIT08898.1"/>
    </source>
</evidence>
<accession>A0A1N7PEA6</accession>
<keyword evidence="2" id="KW-0808">Transferase</keyword>
<sequence length="384" mass="39387">MRIAYVTTDPGIPVWGAKGASVHVQEMLRAVTAAGHSVTVLSPRLEGTPPADLAQVAMLALPPAPKGAPEARAKGLLAANADVCAALDTLSPDIVYERHALYAHGATEWARAQGVPSVLEVNAPLAAEAAAHRTLALAAEADSSAQRAMSAATLVSAVSEPVADHARQMGAQYVTVEPNAVDPARFPAPAPLAADPFTVGFLGSLKPWHGMPLLIDAFALLRASVPDARLLIVGDGPERADIERRLAAAGCADAAEITGLVPAAEVPAHLARMDAGCAPYGESEAFYFSPLKVYEYMAAGVPVVVTRVGHLPGIVSEGLTGLVGPAGDPQALADRLAQLAADAKLRRTLGADGRDAVLGTRTWAGVAARVLGRAMAAAPDRVVA</sequence>
<dbReference type="Pfam" id="PF13439">
    <property type="entry name" value="Glyco_transf_4"/>
    <property type="match status" value="1"/>
</dbReference>
<gene>
    <name evidence="2" type="ORF">SAMN05421759_1153</name>
</gene>
<dbReference type="AlphaFoldDB" id="A0A1N7PEA6"/>
<protein>
    <submittedName>
        <fullName evidence="2">Glycosyltransferase involved in cell wall bisynthesis</fullName>
    </submittedName>
</protein>
<dbReference type="Proteomes" id="UP000186684">
    <property type="component" value="Unassembled WGS sequence"/>
</dbReference>
<dbReference type="GO" id="GO:0016757">
    <property type="term" value="F:glycosyltransferase activity"/>
    <property type="evidence" value="ECO:0007669"/>
    <property type="project" value="TreeGrafter"/>
</dbReference>
<evidence type="ECO:0000259" key="1">
    <source>
        <dbReference type="Pfam" id="PF13439"/>
    </source>
</evidence>
<dbReference type="EMBL" id="FTOQ01000015">
    <property type="protein sequence ID" value="SIT08898.1"/>
    <property type="molecule type" value="Genomic_DNA"/>
</dbReference>
<reference evidence="3" key="1">
    <citation type="submission" date="2017-01" db="EMBL/GenBank/DDBJ databases">
        <authorList>
            <person name="Varghese N."/>
            <person name="Submissions S."/>
        </authorList>
    </citation>
    <scope>NUCLEOTIDE SEQUENCE [LARGE SCALE GENOMIC DNA]</scope>
    <source>
        <strain evidence="3">DSM 29430</strain>
    </source>
</reference>
<dbReference type="PANTHER" id="PTHR45947:SF3">
    <property type="entry name" value="SULFOQUINOVOSYL TRANSFERASE SQD2"/>
    <property type="match status" value="1"/>
</dbReference>
<dbReference type="PANTHER" id="PTHR45947">
    <property type="entry name" value="SULFOQUINOVOSYL TRANSFERASE SQD2"/>
    <property type="match status" value="1"/>
</dbReference>
<keyword evidence="3" id="KW-1185">Reference proteome</keyword>
<feature type="domain" description="Glycosyltransferase subfamily 4-like N-terminal" evidence="1">
    <location>
        <begin position="19"/>
        <end position="185"/>
    </location>
</feature>